<dbReference type="Proteomes" id="UP000288805">
    <property type="component" value="Unassembled WGS sequence"/>
</dbReference>
<organism evidence="1 2">
    <name type="scientific">Vitis vinifera</name>
    <name type="common">Grape</name>
    <dbReference type="NCBI Taxonomy" id="29760"/>
    <lineage>
        <taxon>Eukaryota</taxon>
        <taxon>Viridiplantae</taxon>
        <taxon>Streptophyta</taxon>
        <taxon>Embryophyta</taxon>
        <taxon>Tracheophyta</taxon>
        <taxon>Spermatophyta</taxon>
        <taxon>Magnoliopsida</taxon>
        <taxon>eudicotyledons</taxon>
        <taxon>Gunneridae</taxon>
        <taxon>Pentapetalae</taxon>
        <taxon>rosids</taxon>
        <taxon>Vitales</taxon>
        <taxon>Vitaceae</taxon>
        <taxon>Viteae</taxon>
        <taxon>Vitis</taxon>
    </lineage>
</organism>
<reference evidence="1 2" key="1">
    <citation type="journal article" date="2018" name="PLoS Genet.">
        <title>Population sequencing reveals clonal diversity and ancestral inbreeding in the grapevine cultivar Chardonnay.</title>
        <authorList>
            <person name="Roach M.J."/>
            <person name="Johnson D.L."/>
            <person name="Bohlmann J."/>
            <person name="van Vuuren H.J."/>
            <person name="Jones S.J."/>
            <person name="Pretorius I.S."/>
            <person name="Schmidt S.A."/>
            <person name="Borneman A.R."/>
        </authorList>
    </citation>
    <scope>NUCLEOTIDE SEQUENCE [LARGE SCALE GENOMIC DNA]</scope>
    <source>
        <strain evidence="2">cv. Chardonnay</strain>
        <tissue evidence="1">Leaf</tissue>
    </source>
</reference>
<evidence type="ECO:0000313" key="1">
    <source>
        <dbReference type="EMBL" id="RVX04972.1"/>
    </source>
</evidence>
<comment type="caution">
    <text evidence="1">The sequence shown here is derived from an EMBL/GenBank/DDBJ whole genome shotgun (WGS) entry which is preliminary data.</text>
</comment>
<name>A0A438J7N3_VITVI</name>
<proteinExistence type="predicted"/>
<sequence>MPRITSQILGFPLVGTGENQKPPPKQQLEHYVTIFLIYRPQKFGFEVDSKTQELPPLACMVSNLVTCMEDEKNFRALNKTRIIRVHLPTLHTLSLVESGLQRGWSDQHITPKDIEFAERAGCIYPKPSANASTMKMVVAGKDIKLCPIYIPRKAYAAFLQASVGIYGSITYYLEGSLGKDLDNGSNEEKGIARILEASGRRHEGGEILGDWNRWGPAPKGCKGLFKAVDNKRGICHCSESKDRLHWPRILKKADIKFTGSSIMGVSDLPYTFPMWVEQVVGYFRILTLILGLGDLD</sequence>
<dbReference type="EMBL" id="QGNW01000058">
    <property type="protein sequence ID" value="RVX04972.1"/>
    <property type="molecule type" value="Genomic_DNA"/>
</dbReference>
<evidence type="ECO:0000313" key="2">
    <source>
        <dbReference type="Proteomes" id="UP000288805"/>
    </source>
</evidence>
<dbReference type="AlphaFoldDB" id="A0A438J7N3"/>
<protein>
    <submittedName>
        <fullName evidence="1">Uncharacterized protein</fullName>
    </submittedName>
</protein>
<gene>
    <name evidence="1" type="ORF">CK203_019308</name>
</gene>
<accession>A0A438J7N3</accession>